<dbReference type="EMBL" id="JBHMCG010000082">
    <property type="protein sequence ID" value="MFB9574241.1"/>
    <property type="molecule type" value="Genomic_DNA"/>
</dbReference>
<feature type="compositionally biased region" description="Basic and acidic residues" evidence="1">
    <location>
        <begin position="15"/>
        <end position="39"/>
    </location>
</feature>
<name>A0ABV5R8S7_9ACTN</name>
<keyword evidence="3" id="KW-1185">Reference proteome</keyword>
<gene>
    <name evidence="2" type="ORF">ACFFTL_18505</name>
</gene>
<protein>
    <submittedName>
        <fullName evidence="2">Uncharacterized protein</fullName>
    </submittedName>
</protein>
<evidence type="ECO:0000313" key="2">
    <source>
        <dbReference type="EMBL" id="MFB9574241.1"/>
    </source>
</evidence>
<comment type="caution">
    <text evidence="2">The sequence shown here is derived from an EMBL/GenBank/DDBJ whole genome shotgun (WGS) entry which is preliminary data.</text>
</comment>
<dbReference type="Proteomes" id="UP001589710">
    <property type="component" value="Unassembled WGS sequence"/>
</dbReference>
<reference evidence="2 3" key="1">
    <citation type="submission" date="2024-09" db="EMBL/GenBank/DDBJ databases">
        <authorList>
            <person name="Sun Q."/>
            <person name="Mori K."/>
        </authorList>
    </citation>
    <scope>NUCLEOTIDE SEQUENCE [LARGE SCALE GENOMIC DNA]</scope>
    <source>
        <strain evidence="2 3">JCM 3331</strain>
    </source>
</reference>
<evidence type="ECO:0000313" key="3">
    <source>
        <dbReference type="Proteomes" id="UP001589710"/>
    </source>
</evidence>
<feature type="region of interest" description="Disordered" evidence="1">
    <location>
        <begin position="1"/>
        <end position="82"/>
    </location>
</feature>
<evidence type="ECO:0000256" key="1">
    <source>
        <dbReference type="SAM" id="MobiDB-lite"/>
    </source>
</evidence>
<proteinExistence type="predicted"/>
<accession>A0ABV5R8S7</accession>
<feature type="compositionally biased region" description="Basic and acidic residues" evidence="1">
    <location>
        <begin position="56"/>
        <end position="82"/>
    </location>
</feature>
<dbReference type="RefSeq" id="WP_345510957.1">
    <property type="nucleotide sequence ID" value="NZ_BAAAXD010000009.1"/>
</dbReference>
<sequence length="82" mass="9279">MTKMPKPSQPPYDEGPSRHKGAAERDLRAHEQRHDDLDPKSPASTARQQYTQDRSSGQEHVGDRPEEVGGEARRMVCRRLDG</sequence>
<feature type="compositionally biased region" description="Polar residues" evidence="1">
    <location>
        <begin position="42"/>
        <end position="55"/>
    </location>
</feature>
<organism evidence="2 3">
    <name type="scientific">Streptomyces yanii</name>
    <dbReference type="NCBI Taxonomy" id="78510"/>
    <lineage>
        <taxon>Bacteria</taxon>
        <taxon>Bacillati</taxon>
        <taxon>Actinomycetota</taxon>
        <taxon>Actinomycetes</taxon>
        <taxon>Kitasatosporales</taxon>
        <taxon>Streptomycetaceae</taxon>
        <taxon>Streptomyces</taxon>
    </lineage>
</organism>